<gene>
    <name evidence="4" type="ORF">MCC10070_1221</name>
</gene>
<dbReference type="Gene3D" id="3.40.50.150">
    <property type="entry name" value="Vaccinia Virus protein VP39"/>
    <property type="match status" value="1"/>
</dbReference>
<dbReference type="AlphaFoldDB" id="A0A4R0TS81"/>
<dbReference type="InterPro" id="IPR052916">
    <property type="entry name" value="Type-I_RE_MTase_Subunit"/>
</dbReference>
<evidence type="ECO:0000256" key="2">
    <source>
        <dbReference type="ARBA" id="ARBA00023125"/>
    </source>
</evidence>
<dbReference type="SUPFAM" id="SSF53335">
    <property type="entry name" value="S-adenosyl-L-methionine-dependent methyltransferases"/>
    <property type="match status" value="1"/>
</dbReference>
<dbReference type="InterPro" id="IPR003356">
    <property type="entry name" value="DNA_methylase_A-5"/>
</dbReference>
<sequence>MQQQGPELLFFERCLDWLAEGGRLGIILPKSFLDTTQSLVARQMLFEKAKLDGVVTLHKNSFQPDTGVRTCIIFLTKKTQIELESEEADYPIFLATSQKVGQDSEGKPIFKVADDGTLTDKLDHDLDEIVRDFQAFKMGELVPSQYRYSVLRSEINERLNINPQYYSPHLNESIERIQEFGDSDGWSVVTLGQIESGVSIFKGPRLKTENVIVEDPTDGKNVVGYFVPGAMLQDKRDSAKLIDLSLASKKQLKDFDVVTVHEGDLLLTRSGTIGRLAYVTKLMDGQIVSDDMIRVRIPSARIRYYVAAFLLSTNAKHQMLMNEYGSIQQHLEPSHVRDMLIPVPQDWSDVSDLIEKGKQFILAKEASDSAVSSLMEKGFDYFIEPSSANQ</sequence>
<keyword evidence="2" id="KW-0238">DNA-binding</keyword>
<dbReference type="PANTHER" id="PTHR42998:SF1">
    <property type="entry name" value="TYPE I RESTRICTION ENZYME HINDI METHYLASE SUBUNIT"/>
    <property type="match status" value="1"/>
</dbReference>
<dbReference type="GO" id="GO:0009307">
    <property type="term" value="P:DNA restriction-modification system"/>
    <property type="evidence" value="ECO:0007669"/>
    <property type="project" value="UniProtKB-KW"/>
</dbReference>
<dbReference type="InterPro" id="IPR029063">
    <property type="entry name" value="SAM-dependent_MTases_sf"/>
</dbReference>
<evidence type="ECO:0000256" key="1">
    <source>
        <dbReference type="ARBA" id="ARBA00022747"/>
    </source>
</evidence>
<keyword evidence="4" id="KW-0489">Methyltransferase</keyword>
<evidence type="ECO:0000259" key="3">
    <source>
        <dbReference type="Pfam" id="PF02384"/>
    </source>
</evidence>
<dbReference type="Gene3D" id="3.90.220.20">
    <property type="entry name" value="DNA methylase specificity domains"/>
    <property type="match status" value="1"/>
</dbReference>
<dbReference type="PANTHER" id="PTHR42998">
    <property type="entry name" value="TYPE I RESTRICTION ENZYME HINDVIIP M PROTEIN-RELATED"/>
    <property type="match status" value="1"/>
</dbReference>
<protein>
    <submittedName>
        <fullName evidence="4">N-6 DNA Methylase</fullName>
    </submittedName>
</protein>
<reference evidence="4 5" key="1">
    <citation type="journal article" date="2018" name="Sci. Rep.">
        <title>Genomic diversity and distribution of Bifidobacterium longum subsp. longum across the human lifespan.</title>
        <authorList>
            <person name="Odamaki T."/>
            <person name="Bottacini F."/>
            <person name="Kato K."/>
            <person name="Mitsuyama E."/>
            <person name="Yoshida K."/>
            <person name="Horigome A."/>
            <person name="Xiao J.Z."/>
            <person name="van Sinderen D."/>
        </authorList>
    </citation>
    <scope>NUCLEOTIDE SEQUENCE [LARGE SCALE GENOMIC DNA]</scope>
    <source>
        <strain evidence="4 5">MCC10070</strain>
    </source>
</reference>
<evidence type="ECO:0000313" key="5">
    <source>
        <dbReference type="Proteomes" id="UP000291814"/>
    </source>
</evidence>
<keyword evidence="4" id="KW-0808">Transferase</keyword>
<dbReference type="Pfam" id="PF02384">
    <property type="entry name" value="N6_Mtase"/>
    <property type="match status" value="1"/>
</dbReference>
<name>A0A4R0TS81_BIFLL</name>
<feature type="domain" description="DNA methylase adenine-specific" evidence="3">
    <location>
        <begin position="6"/>
        <end position="123"/>
    </location>
</feature>
<dbReference type="InterPro" id="IPR044946">
    <property type="entry name" value="Restrct_endonuc_typeI_TRD_sf"/>
</dbReference>
<organism evidence="4 5">
    <name type="scientific">Bifidobacterium longum subsp. longum</name>
    <dbReference type="NCBI Taxonomy" id="1679"/>
    <lineage>
        <taxon>Bacteria</taxon>
        <taxon>Bacillati</taxon>
        <taxon>Actinomycetota</taxon>
        <taxon>Actinomycetes</taxon>
        <taxon>Bifidobacteriales</taxon>
        <taxon>Bifidobacteriaceae</taxon>
        <taxon>Bifidobacterium</taxon>
    </lineage>
</organism>
<keyword evidence="1" id="KW-0680">Restriction system</keyword>
<dbReference type="RefSeq" id="WP_034255091.1">
    <property type="nucleotide sequence ID" value="NZ_BCYH01000064.1"/>
</dbReference>
<dbReference type="GO" id="GO:0032259">
    <property type="term" value="P:methylation"/>
    <property type="evidence" value="ECO:0007669"/>
    <property type="project" value="UniProtKB-KW"/>
</dbReference>
<proteinExistence type="predicted"/>
<dbReference type="GO" id="GO:0008170">
    <property type="term" value="F:N-methyltransferase activity"/>
    <property type="evidence" value="ECO:0007669"/>
    <property type="project" value="InterPro"/>
</dbReference>
<evidence type="ECO:0000313" key="4">
    <source>
        <dbReference type="EMBL" id="TCE85584.1"/>
    </source>
</evidence>
<accession>A0A4R0TS81</accession>
<dbReference type="SUPFAM" id="SSF116734">
    <property type="entry name" value="DNA methylase specificity domain"/>
    <property type="match status" value="1"/>
</dbReference>
<comment type="caution">
    <text evidence="4">The sequence shown here is derived from an EMBL/GenBank/DDBJ whole genome shotgun (WGS) entry which is preliminary data.</text>
</comment>
<dbReference type="Proteomes" id="UP000291814">
    <property type="component" value="Unassembled WGS sequence"/>
</dbReference>
<dbReference type="GO" id="GO:0003677">
    <property type="term" value="F:DNA binding"/>
    <property type="evidence" value="ECO:0007669"/>
    <property type="project" value="UniProtKB-KW"/>
</dbReference>
<dbReference type="EMBL" id="SHRR01000018">
    <property type="protein sequence ID" value="TCE85584.1"/>
    <property type="molecule type" value="Genomic_DNA"/>
</dbReference>